<name>A0AAJ4WAP2_9GAMM</name>
<evidence type="ECO:0000313" key="1">
    <source>
        <dbReference type="EMBL" id="SFC86157.1"/>
    </source>
</evidence>
<sequence length="129" mass="14193">MEMKQEFSVDDVTYVMTPANAVAAWSALKKAASLLRGLEFGHGQQPVSIGTLLSNLGDPVVNDIEKLVFEHTSVSIEGNAFKLSNKVNEHFNKYRSHMINVLVEGVKYQFSDFFSGGESLLSGLLPKTE</sequence>
<dbReference type="EMBL" id="FOLW01000005">
    <property type="protein sequence ID" value="SFC86157.1"/>
    <property type="molecule type" value="Genomic_DNA"/>
</dbReference>
<comment type="caution">
    <text evidence="1">The sequence shown here is derived from an EMBL/GenBank/DDBJ whole genome shotgun (WGS) entry which is preliminary data.</text>
</comment>
<dbReference type="Pfam" id="PF10876">
    <property type="entry name" value="Phage_TAC_9"/>
    <property type="match status" value="1"/>
</dbReference>
<evidence type="ECO:0000313" key="2">
    <source>
        <dbReference type="Proteomes" id="UP000226420"/>
    </source>
</evidence>
<proteinExistence type="predicted"/>
<dbReference type="RefSeq" id="WP_047781563.1">
    <property type="nucleotide sequence ID" value="NZ_FOLW01000005.1"/>
</dbReference>
<dbReference type="Proteomes" id="UP000226420">
    <property type="component" value="Unassembled WGS sequence"/>
</dbReference>
<organism evidence="1 2">
    <name type="scientific">Pragia fontium DSM 5563 = ATCC 49100</name>
    <dbReference type="NCBI Taxonomy" id="1122977"/>
    <lineage>
        <taxon>Bacteria</taxon>
        <taxon>Pseudomonadati</taxon>
        <taxon>Pseudomonadota</taxon>
        <taxon>Gammaproteobacteria</taxon>
        <taxon>Enterobacterales</taxon>
        <taxon>Budviciaceae</taxon>
        <taxon>Pragia</taxon>
    </lineage>
</organism>
<dbReference type="AlphaFoldDB" id="A0AAJ4WAP2"/>
<reference evidence="1 2" key="1">
    <citation type="submission" date="2016-10" db="EMBL/GenBank/DDBJ databases">
        <authorList>
            <person name="Varghese N."/>
            <person name="Submissions S."/>
        </authorList>
    </citation>
    <scope>NUCLEOTIDE SEQUENCE [LARGE SCALE GENOMIC DNA]</scope>
    <source>
        <strain evidence="1 2">DSM 5563</strain>
    </source>
</reference>
<accession>A0AAJ4WAP2</accession>
<gene>
    <name evidence="1" type="ORF">SAMN02745723_10517</name>
</gene>
<dbReference type="InterPro" id="IPR020351">
    <property type="entry name" value="Phage_TAC_9"/>
</dbReference>
<protein>
    <submittedName>
        <fullName evidence="1">Phage tail assemb.y chaperone protein, TAC</fullName>
    </submittedName>
</protein>